<evidence type="ECO:0000313" key="6">
    <source>
        <dbReference type="Proteomes" id="UP000073816"/>
    </source>
</evidence>
<dbReference type="SUPFAM" id="SSF53448">
    <property type="entry name" value="Nucleotide-diphospho-sugar transferases"/>
    <property type="match status" value="1"/>
</dbReference>
<dbReference type="Pfam" id="PF00535">
    <property type="entry name" value="Glycos_transf_2"/>
    <property type="match status" value="1"/>
</dbReference>
<dbReference type="PATRIC" id="fig|1727163.4.peg.1345"/>
<reference evidence="6" key="1">
    <citation type="submission" date="2015-09" db="EMBL/GenBank/DDBJ databases">
        <title>Complete sequence of Algoriphagus sp. M8-2.</title>
        <authorList>
            <person name="Shintani M."/>
        </authorList>
    </citation>
    <scope>NUCLEOTIDE SEQUENCE [LARGE SCALE GENOMIC DNA]</scope>
    <source>
        <strain evidence="6">M8-2</strain>
    </source>
</reference>
<dbReference type="InterPro" id="IPR029044">
    <property type="entry name" value="Nucleotide-diphossugar_trans"/>
</dbReference>
<feature type="domain" description="Glycosyltransferase 2-like" evidence="4">
    <location>
        <begin position="6"/>
        <end position="114"/>
    </location>
</feature>
<dbReference type="PANTHER" id="PTHR43179">
    <property type="entry name" value="RHAMNOSYLTRANSFERASE WBBL"/>
    <property type="match status" value="1"/>
</dbReference>
<dbReference type="STRING" id="1727163.AO498_06480"/>
<evidence type="ECO:0000259" key="4">
    <source>
        <dbReference type="Pfam" id="PF00535"/>
    </source>
</evidence>
<dbReference type="PANTHER" id="PTHR43179:SF12">
    <property type="entry name" value="GALACTOFURANOSYLTRANSFERASE GLFT2"/>
    <property type="match status" value="1"/>
</dbReference>
<dbReference type="KEGG" id="alm:AO498_06480"/>
<evidence type="ECO:0000256" key="3">
    <source>
        <dbReference type="ARBA" id="ARBA00022679"/>
    </source>
</evidence>
<dbReference type="OrthoDB" id="9771846at2"/>
<keyword evidence="6" id="KW-1185">Reference proteome</keyword>
<keyword evidence="3 5" id="KW-0808">Transferase</keyword>
<reference evidence="5 6" key="2">
    <citation type="journal article" date="2016" name="Genome Announc.">
        <title>Complete Genome Sequence of Algoriphagus sp. Strain M8-2, Isolated from a Brackish Lake.</title>
        <authorList>
            <person name="Muraguchi Y."/>
            <person name="Kushimoto K."/>
            <person name="Ohtsubo Y."/>
            <person name="Suzuki T."/>
            <person name="Dohra H."/>
            <person name="Kimbara K."/>
            <person name="Shintani M."/>
        </authorList>
    </citation>
    <scope>NUCLEOTIDE SEQUENCE [LARGE SCALE GENOMIC DNA]</scope>
    <source>
        <strain evidence="5 6">M8-2</strain>
    </source>
</reference>
<dbReference type="Gene3D" id="3.90.550.10">
    <property type="entry name" value="Spore Coat Polysaccharide Biosynthesis Protein SpsA, Chain A"/>
    <property type="match status" value="1"/>
</dbReference>
<dbReference type="EMBL" id="CP012836">
    <property type="protein sequence ID" value="AMQ56053.1"/>
    <property type="molecule type" value="Genomic_DNA"/>
</dbReference>
<sequence>MSQAAIVILNYNGEEVLNRFLPSVIEHSQYDCWVIDNCSSDHSIELLRDKFPQISVIELQANLGYAGGYNWGLEALKSNYEYFILLNSDVEVSPGWDSKLVDFLSLNKDYSAVQPKILSAKNKEEFDYAGAGGGFLDALGYPYCRGRILETIEREEGQYDDVIQIDWASGACLAIRSTDFFEQDGFDAHFFAHMEEIDLCWRLRLAGKKIGYIGTSTVFHLGGATLSRSSAKKLYLNIRNSLSMLHKNLPSSQFFGVVLLKMIWETLALFSYLLKGQFEFSSAIAKGYWDFTRNWNKLTKTQKIKNRPIGRSGKVFSILWSYLILRRKKYSQL</sequence>
<protein>
    <submittedName>
        <fullName evidence="5">Glycosyl transferase family 2</fullName>
    </submittedName>
</protein>
<keyword evidence="2" id="KW-0328">Glycosyltransferase</keyword>
<dbReference type="Proteomes" id="UP000073816">
    <property type="component" value="Chromosome"/>
</dbReference>
<organism evidence="5 6">
    <name type="scientific">Algoriphagus sanaruensis</name>
    <dbReference type="NCBI Taxonomy" id="1727163"/>
    <lineage>
        <taxon>Bacteria</taxon>
        <taxon>Pseudomonadati</taxon>
        <taxon>Bacteroidota</taxon>
        <taxon>Cytophagia</taxon>
        <taxon>Cytophagales</taxon>
        <taxon>Cyclobacteriaceae</taxon>
        <taxon>Algoriphagus</taxon>
    </lineage>
</organism>
<comment type="similarity">
    <text evidence="1">Belongs to the glycosyltransferase 2 family.</text>
</comment>
<dbReference type="CDD" id="cd04186">
    <property type="entry name" value="GT_2_like_c"/>
    <property type="match status" value="1"/>
</dbReference>
<evidence type="ECO:0000313" key="5">
    <source>
        <dbReference type="EMBL" id="AMQ56053.1"/>
    </source>
</evidence>
<dbReference type="InterPro" id="IPR001173">
    <property type="entry name" value="Glyco_trans_2-like"/>
</dbReference>
<proteinExistence type="inferred from homology"/>
<evidence type="ECO:0000256" key="2">
    <source>
        <dbReference type="ARBA" id="ARBA00022676"/>
    </source>
</evidence>
<dbReference type="AlphaFoldDB" id="A0A142ELP8"/>
<name>A0A142ELP8_9BACT</name>
<accession>A0A142ELP8</accession>
<dbReference type="RefSeq" id="WP_067544913.1">
    <property type="nucleotide sequence ID" value="NZ_CP012836.1"/>
</dbReference>
<evidence type="ECO:0000256" key="1">
    <source>
        <dbReference type="ARBA" id="ARBA00006739"/>
    </source>
</evidence>
<dbReference type="GO" id="GO:0016757">
    <property type="term" value="F:glycosyltransferase activity"/>
    <property type="evidence" value="ECO:0007669"/>
    <property type="project" value="UniProtKB-KW"/>
</dbReference>
<gene>
    <name evidence="5" type="ORF">AO498_06480</name>
</gene>